<dbReference type="GO" id="GO:0071277">
    <property type="term" value="P:cellular response to calcium ion"/>
    <property type="evidence" value="ECO:0007669"/>
    <property type="project" value="TreeGrafter"/>
</dbReference>
<dbReference type="CDD" id="cd04047">
    <property type="entry name" value="C2B_Copine"/>
    <property type="match status" value="1"/>
</dbReference>
<comment type="similarity">
    <text evidence="1">Belongs to the copine family.</text>
</comment>
<dbReference type="PANTHER" id="PTHR10857">
    <property type="entry name" value="COPINE"/>
    <property type="match status" value="1"/>
</dbReference>
<dbReference type="Pfam" id="PF00168">
    <property type="entry name" value="C2"/>
    <property type="match status" value="2"/>
</dbReference>
<dbReference type="CDD" id="cd04048">
    <property type="entry name" value="C2A_Copine"/>
    <property type="match status" value="1"/>
</dbReference>
<sequence length="566" mass="64293">MVEALQEIVKVHLFIKCCEIKDVEFFSKSDPFVEVFERTRDTEWNKIGQTEVVWNNLNPEFVKCFDFDYYFEEQKYLLFKVFDADMKSGKEVKNVLLGEAEATLGEIAGAKGHNIVKDLKLHKSNNQGKIILRIEEVNTINKDVAILQFSAEGLKSPSCSCFSRLRPLFYLERAIEDNENQKIFNSKQKSGTDPEWEEIKISLQILCNGDYHRPIIFSLNNVNSSGSIEYIGSFEFSIFDITEGNNRSFSLTNSKGKKIPGKVMIRNFQLKKKYSFLDYIAGGCQINLMIGIDFTGSNGNQILPNSLHYINKKSFNDYQKALYSVSEILLQYDTDKLVPLYGYGAEINGALSHCFPLNLNFEDPNVSDLSGIMKSYKNILKVANFSGPTNFAPLINQAVSIATDAHVDQMNQQYFILLILTDGQIDDMQNTINSIVLGSKFPLSIVIVGIGNDNFESMIDLDADIKPLVDSNGTKMIRDIVQFIPFRNFEGSMSALAKEVLAEIPREIVNFFKMKSIIPNDYRIPPSYQVNYDTPQIIIENPDCGERRSFVIYENEMAVENSEDNN</sequence>
<evidence type="ECO:0000313" key="5">
    <source>
        <dbReference type="EMBL" id="OMJ95503.1"/>
    </source>
</evidence>
<dbReference type="PROSITE" id="PS50004">
    <property type="entry name" value="C2"/>
    <property type="match status" value="1"/>
</dbReference>
<evidence type="ECO:0000259" key="4">
    <source>
        <dbReference type="PROSITE" id="PS50234"/>
    </source>
</evidence>
<dbReference type="InterPro" id="IPR045052">
    <property type="entry name" value="Copine"/>
</dbReference>
<reference evidence="5 6" key="1">
    <citation type="submission" date="2016-11" db="EMBL/GenBank/DDBJ databases">
        <title>The macronuclear genome of Stentor coeruleus: a giant cell with tiny introns.</title>
        <authorList>
            <person name="Slabodnick M."/>
            <person name="Ruby J.G."/>
            <person name="Reiff S.B."/>
            <person name="Swart E.C."/>
            <person name="Gosai S."/>
            <person name="Prabakaran S."/>
            <person name="Witkowska E."/>
            <person name="Larue G.E."/>
            <person name="Fisher S."/>
            <person name="Freeman R.M."/>
            <person name="Gunawardena J."/>
            <person name="Chu W."/>
            <person name="Stover N.A."/>
            <person name="Gregory B.D."/>
            <person name="Nowacki M."/>
            <person name="Derisi J."/>
            <person name="Roy S.W."/>
            <person name="Marshall W.F."/>
            <person name="Sood P."/>
        </authorList>
    </citation>
    <scope>NUCLEOTIDE SEQUENCE [LARGE SCALE GENOMIC DNA]</scope>
    <source>
        <strain evidence="5">WM001</strain>
    </source>
</reference>
<dbReference type="PANTHER" id="PTHR10857:SF106">
    <property type="entry name" value="C2 DOMAIN-CONTAINING PROTEIN"/>
    <property type="match status" value="1"/>
</dbReference>
<organism evidence="5 6">
    <name type="scientific">Stentor coeruleus</name>
    <dbReference type="NCBI Taxonomy" id="5963"/>
    <lineage>
        <taxon>Eukaryota</taxon>
        <taxon>Sar</taxon>
        <taxon>Alveolata</taxon>
        <taxon>Ciliophora</taxon>
        <taxon>Postciliodesmatophora</taxon>
        <taxon>Heterotrichea</taxon>
        <taxon>Heterotrichida</taxon>
        <taxon>Stentoridae</taxon>
        <taxon>Stentor</taxon>
    </lineage>
</organism>
<gene>
    <name evidence="5" type="ORF">SteCoe_1100</name>
</gene>
<proteinExistence type="inferred from homology"/>
<evidence type="ECO:0000256" key="2">
    <source>
        <dbReference type="ARBA" id="ARBA00022737"/>
    </source>
</evidence>
<accession>A0A1R2D2N3</accession>
<dbReference type="Gene3D" id="2.60.40.150">
    <property type="entry name" value="C2 domain"/>
    <property type="match status" value="1"/>
</dbReference>
<dbReference type="InterPro" id="IPR035892">
    <property type="entry name" value="C2_domain_sf"/>
</dbReference>
<keyword evidence="6" id="KW-1185">Reference proteome</keyword>
<protein>
    <recommendedName>
        <fullName evidence="7">C2 domain-containing protein</fullName>
    </recommendedName>
</protein>
<dbReference type="InterPro" id="IPR037768">
    <property type="entry name" value="C2B_Copine"/>
</dbReference>
<comment type="caution">
    <text evidence="5">The sequence shown here is derived from an EMBL/GenBank/DDBJ whole genome shotgun (WGS) entry which is preliminary data.</text>
</comment>
<dbReference type="SUPFAM" id="SSF53300">
    <property type="entry name" value="vWA-like"/>
    <property type="match status" value="1"/>
</dbReference>
<evidence type="ECO:0000256" key="1">
    <source>
        <dbReference type="ARBA" id="ARBA00009048"/>
    </source>
</evidence>
<evidence type="ECO:0000313" key="6">
    <source>
        <dbReference type="Proteomes" id="UP000187209"/>
    </source>
</evidence>
<feature type="domain" description="VWFA" evidence="4">
    <location>
        <begin position="287"/>
        <end position="504"/>
    </location>
</feature>
<dbReference type="SUPFAM" id="SSF49562">
    <property type="entry name" value="C2 domain (Calcium/lipid-binding domain, CaLB)"/>
    <property type="match status" value="2"/>
</dbReference>
<dbReference type="SMART" id="SM00239">
    <property type="entry name" value="C2"/>
    <property type="match status" value="2"/>
</dbReference>
<dbReference type="InterPro" id="IPR010734">
    <property type="entry name" value="Copine_C"/>
</dbReference>
<evidence type="ECO:0000259" key="3">
    <source>
        <dbReference type="PROSITE" id="PS50004"/>
    </source>
</evidence>
<name>A0A1R2D2N3_9CILI</name>
<dbReference type="InterPro" id="IPR000008">
    <property type="entry name" value="C2_dom"/>
</dbReference>
<dbReference type="Proteomes" id="UP000187209">
    <property type="component" value="Unassembled WGS sequence"/>
</dbReference>
<evidence type="ECO:0008006" key="7">
    <source>
        <dbReference type="Google" id="ProtNLM"/>
    </source>
</evidence>
<dbReference type="OrthoDB" id="5855668at2759"/>
<dbReference type="GO" id="GO:0005544">
    <property type="term" value="F:calcium-dependent phospholipid binding"/>
    <property type="evidence" value="ECO:0007669"/>
    <property type="project" value="InterPro"/>
</dbReference>
<dbReference type="GO" id="GO:0005886">
    <property type="term" value="C:plasma membrane"/>
    <property type="evidence" value="ECO:0007669"/>
    <property type="project" value="TreeGrafter"/>
</dbReference>
<dbReference type="InterPro" id="IPR036465">
    <property type="entry name" value="vWFA_dom_sf"/>
</dbReference>
<dbReference type="InterPro" id="IPR002035">
    <property type="entry name" value="VWF_A"/>
</dbReference>
<dbReference type="Pfam" id="PF07002">
    <property type="entry name" value="Copine"/>
    <property type="match status" value="1"/>
</dbReference>
<dbReference type="EMBL" id="MPUH01000011">
    <property type="protein sequence ID" value="OMJ95503.1"/>
    <property type="molecule type" value="Genomic_DNA"/>
</dbReference>
<feature type="domain" description="C2" evidence="3">
    <location>
        <begin position="1"/>
        <end position="117"/>
    </location>
</feature>
<keyword evidence="2" id="KW-0677">Repeat</keyword>
<dbReference type="AlphaFoldDB" id="A0A1R2D2N3"/>
<dbReference type="PROSITE" id="PS50234">
    <property type="entry name" value="VWFA"/>
    <property type="match status" value="1"/>
</dbReference>